<dbReference type="Proteomes" id="UP000078454">
    <property type="component" value="Unassembled WGS sequence"/>
</dbReference>
<keyword evidence="5 9" id="KW-1133">Transmembrane helix</keyword>
<organism evidence="11 12">
    <name type="scientific">Paenibacillus oryzisoli</name>
    <dbReference type="NCBI Taxonomy" id="1850517"/>
    <lineage>
        <taxon>Bacteria</taxon>
        <taxon>Bacillati</taxon>
        <taxon>Bacillota</taxon>
        <taxon>Bacilli</taxon>
        <taxon>Bacillales</taxon>
        <taxon>Paenibacillaceae</taxon>
        <taxon>Paenibacillus</taxon>
    </lineage>
</organism>
<proteinExistence type="predicted"/>
<accession>A0A198A552</accession>
<dbReference type="SUPFAM" id="SSF161098">
    <property type="entry name" value="MetI-like"/>
    <property type="match status" value="1"/>
</dbReference>
<gene>
    <name evidence="11" type="ORF">A8708_19795</name>
</gene>
<evidence type="ECO:0000313" key="12">
    <source>
        <dbReference type="Proteomes" id="UP000078454"/>
    </source>
</evidence>
<dbReference type="Gene3D" id="1.10.3720.10">
    <property type="entry name" value="MetI-like"/>
    <property type="match status" value="1"/>
</dbReference>
<dbReference type="InterPro" id="IPR000515">
    <property type="entry name" value="MetI-like"/>
</dbReference>
<dbReference type="Pfam" id="PF00528">
    <property type="entry name" value="BPD_transp_1"/>
    <property type="match status" value="1"/>
</dbReference>
<dbReference type="GO" id="GO:0005886">
    <property type="term" value="C:plasma membrane"/>
    <property type="evidence" value="ECO:0007669"/>
    <property type="project" value="TreeGrafter"/>
</dbReference>
<dbReference type="STRING" id="1850517.A8708_19795"/>
<dbReference type="RefSeq" id="WP_068667153.1">
    <property type="nucleotide sequence ID" value="NZ_LYPB01000076.1"/>
</dbReference>
<comment type="subcellular location">
    <subcellularLocation>
        <location evidence="1">Membrane</location>
        <topology evidence="1">Multi-pass membrane protein</topology>
    </subcellularLocation>
</comment>
<keyword evidence="12" id="KW-1185">Reference proteome</keyword>
<feature type="transmembrane region" description="Helical" evidence="9">
    <location>
        <begin position="189"/>
        <end position="215"/>
    </location>
</feature>
<evidence type="ECO:0000313" key="11">
    <source>
        <dbReference type="EMBL" id="OAS16265.1"/>
    </source>
</evidence>
<evidence type="ECO:0000256" key="8">
    <source>
        <dbReference type="ARBA" id="ARBA00025323"/>
    </source>
</evidence>
<dbReference type="EMBL" id="LYPB01000076">
    <property type="protein sequence ID" value="OAS16265.1"/>
    <property type="molecule type" value="Genomic_DNA"/>
</dbReference>
<dbReference type="NCBIfam" id="TIGR00969">
    <property type="entry name" value="3a0106s02"/>
    <property type="match status" value="1"/>
</dbReference>
<evidence type="ECO:0000256" key="3">
    <source>
        <dbReference type="ARBA" id="ARBA00022448"/>
    </source>
</evidence>
<dbReference type="CDD" id="cd06261">
    <property type="entry name" value="TM_PBP2"/>
    <property type="match status" value="1"/>
</dbReference>
<keyword evidence="3" id="KW-0813">Transport</keyword>
<keyword evidence="6" id="KW-0764">Sulfate transport</keyword>
<keyword evidence="4 9" id="KW-0812">Transmembrane</keyword>
<dbReference type="InterPro" id="IPR035906">
    <property type="entry name" value="MetI-like_sf"/>
</dbReference>
<dbReference type="PANTHER" id="PTHR30406">
    <property type="entry name" value="SULFATE TRANSPORT SYSTEM PERMEASE PROTEIN"/>
    <property type="match status" value="1"/>
</dbReference>
<evidence type="ECO:0000256" key="1">
    <source>
        <dbReference type="ARBA" id="ARBA00004141"/>
    </source>
</evidence>
<evidence type="ECO:0000256" key="5">
    <source>
        <dbReference type="ARBA" id="ARBA00022989"/>
    </source>
</evidence>
<feature type="transmembrane region" description="Helical" evidence="9">
    <location>
        <begin position="51"/>
        <end position="75"/>
    </location>
</feature>
<name>A0A198A552_9BACL</name>
<evidence type="ECO:0000256" key="9">
    <source>
        <dbReference type="SAM" id="Phobius"/>
    </source>
</evidence>
<comment type="subunit">
    <text evidence="2">The complex is composed of two ATP-binding proteins (CysA), two transmembrane proteins (CysT and CysW) and a solute-binding protein (CysP).</text>
</comment>
<evidence type="ECO:0000256" key="2">
    <source>
        <dbReference type="ARBA" id="ARBA00011779"/>
    </source>
</evidence>
<keyword evidence="7 9" id="KW-0472">Membrane</keyword>
<evidence type="ECO:0000256" key="4">
    <source>
        <dbReference type="ARBA" id="ARBA00022692"/>
    </source>
</evidence>
<evidence type="ECO:0000259" key="10">
    <source>
        <dbReference type="PROSITE" id="PS50928"/>
    </source>
</evidence>
<evidence type="ECO:0000256" key="6">
    <source>
        <dbReference type="ARBA" id="ARBA00023032"/>
    </source>
</evidence>
<feature type="domain" description="ABC transmembrane type-1" evidence="10">
    <location>
        <begin position="49"/>
        <end position="253"/>
    </location>
</feature>
<feature type="transmembrane region" description="Helical" evidence="9">
    <location>
        <begin position="87"/>
        <end position="112"/>
    </location>
</feature>
<dbReference type="PROSITE" id="PS50928">
    <property type="entry name" value="ABC_TM1"/>
    <property type="match status" value="1"/>
</dbReference>
<comment type="caution">
    <text evidence="11">The sequence shown here is derived from an EMBL/GenBank/DDBJ whole genome shotgun (WGS) entry which is preliminary data.</text>
</comment>
<dbReference type="AlphaFoldDB" id="A0A198A552"/>
<dbReference type="GO" id="GO:0015419">
    <property type="term" value="F:ABC-type sulfate transporter activity"/>
    <property type="evidence" value="ECO:0007669"/>
    <property type="project" value="InterPro"/>
</dbReference>
<protein>
    <submittedName>
        <fullName evidence="11">Sulfate ABC transporter</fullName>
    </submittedName>
</protein>
<reference evidence="11 12" key="1">
    <citation type="submission" date="2016-05" db="EMBL/GenBank/DDBJ databases">
        <title>Paenibacillus sp. 1ZS3-15 nov., isolated from the rhizosphere soil.</title>
        <authorList>
            <person name="Zhang X.X."/>
            <person name="Zhang J."/>
        </authorList>
    </citation>
    <scope>NUCLEOTIDE SEQUENCE [LARGE SCALE GENOMIC DNA]</scope>
    <source>
        <strain evidence="11 12">1ZS3-15</strain>
    </source>
</reference>
<dbReference type="OrthoDB" id="9795403at2"/>
<sequence>MRKLLIGISFLVIFLLIILPFLGITFGAFEDGPIAFFDALVRPEALHALKISFIIVSIVTVLNAIIGVYISIEIVRGSWISRWLKPIINALIDLPFAVSPVIVGLMVILIFGPNTALGTFLEDHNMKIVYAIPGMVIATMFITFPLMVREVVPLLEEIGTQSEEASATLGAGPIRTFFQVTWPSIRWGVVYGLILTIARSLGEFGSILVVSGNIINQTQTATTLVYQDAEQFQLVAANSVAFVLGLISITILLSLEWLKRRSEATRNHGGGSPHAH</sequence>
<feature type="transmembrane region" description="Helical" evidence="9">
    <location>
        <begin position="235"/>
        <end position="258"/>
    </location>
</feature>
<dbReference type="InterPro" id="IPR005667">
    <property type="entry name" value="Sulph_transpt2"/>
</dbReference>
<evidence type="ECO:0000256" key="7">
    <source>
        <dbReference type="ARBA" id="ARBA00023136"/>
    </source>
</evidence>
<comment type="function">
    <text evidence="8">Part of the ABC transporter complex CysAWTP (TC 3.A.1.6.1) involved in sulfate/thiosulfate import. Probably responsible for the translocation of the substrate across the membrane.</text>
</comment>
<dbReference type="PANTHER" id="PTHR30406:SF1">
    <property type="entry name" value="SULFATE TRANSPORT SYSTEM PERMEASE PROTEIN CYSW"/>
    <property type="match status" value="1"/>
</dbReference>
<feature type="transmembrane region" description="Helical" evidence="9">
    <location>
        <begin position="128"/>
        <end position="148"/>
    </location>
</feature>